<organism evidence="3 4">
    <name type="scientific">Athelia psychrophila</name>
    <dbReference type="NCBI Taxonomy" id="1759441"/>
    <lineage>
        <taxon>Eukaryota</taxon>
        <taxon>Fungi</taxon>
        <taxon>Dikarya</taxon>
        <taxon>Basidiomycota</taxon>
        <taxon>Agaricomycotina</taxon>
        <taxon>Agaricomycetes</taxon>
        <taxon>Agaricomycetidae</taxon>
        <taxon>Atheliales</taxon>
        <taxon>Atheliaceae</taxon>
        <taxon>Athelia</taxon>
    </lineage>
</organism>
<accession>A0A165ZW09</accession>
<sequence>MHLMASNQYAALALLVYDILLRFDKERDFIWGANFRNSPIQWTFLFIRCFALAANLSTVLLGHTVDNPLNVNSYGLCMGYFVLQAMAGQLMLTAVHLVLMSRVRMLYTKRRHIVDALFASLLLAEGAVMIRALVVGFPLFQLGPHCVTRTPAVGVVSYGAVTIVLQGAIISLTFLKYFQTTQKFHHHIAIVSHLARDGTWAFVVVVTCQIMTIVFLLRYGSAGYTLTQSWLVALLSSVGCRLIVNLYELGRGDVLDTESLSLQAITTPSFL</sequence>
<feature type="domain" description="DUF6533" evidence="2">
    <location>
        <begin position="10"/>
        <end position="52"/>
    </location>
</feature>
<gene>
    <name evidence="3" type="ORF">FIBSPDRAFT_1051008</name>
</gene>
<evidence type="ECO:0000256" key="1">
    <source>
        <dbReference type="SAM" id="Phobius"/>
    </source>
</evidence>
<dbReference type="Pfam" id="PF20151">
    <property type="entry name" value="DUF6533"/>
    <property type="match status" value="1"/>
</dbReference>
<keyword evidence="4" id="KW-1185">Reference proteome</keyword>
<reference evidence="3 4" key="1">
    <citation type="journal article" date="2016" name="Mol. Biol. Evol.">
        <title>Comparative Genomics of Early-Diverging Mushroom-Forming Fungi Provides Insights into the Origins of Lignocellulose Decay Capabilities.</title>
        <authorList>
            <person name="Nagy L.G."/>
            <person name="Riley R."/>
            <person name="Tritt A."/>
            <person name="Adam C."/>
            <person name="Daum C."/>
            <person name="Floudas D."/>
            <person name="Sun H."/>
            <person name="Yadav J.S."/>
            <person name="Pangilinan J."/>
            <person name="Larsson K.H."/>
            <person name="Matsuura K."/>
            <person name="Barry K."/>
            <person name="Labutti K."/>
            <person name="Kuo R."/>
            <person name="Ohm R.A."/>
            <person name="Bhattacharya S.S."/>
            <person name="Shirouzu T."/>
            <person name="Yoshinaga Y."/>
            <person name="Martin F.M."/>
            <person name="Grigoriev I.V."/>
            <person name="Hibbett D.S."/>
        </authorList>
    </citation>
    <scope>NUCLEOTIDE SEQUENCE [LARGE SCALE GENOMIC DNA]</scope>
    <source>
        <strain evidence="3 4">CBS 109695</strain>
    </source>
</reference>
<keyword evidence="1" id="KW-1133">Transmembrane helix</keyword>
<keyword evidence="1" id="KW-0472">Membrane</keyword>
<feature type="transmembrane region" description="Helical" evidence="1">
    <location>
        <begin position="155"/>
        <end position="178"/>
    </location>
</feature>
<feature type="transmembrane region" description="Helical" evidence="1">
    <location>
        <begin position="44"/>
        <end position="61"/>
    </location>
</feature>
<proteinExistence type="predicted"/>
<evidence type="ECO:0000313" key="4">
    <source>
        <dbReference type="Proteomes" id="UP000076532"/>
    </source>
</evidence>
<dbReference type="AlphaFoldDB" id="A0A165ZW09"/>
<feature type="transmembrane region" description="Helical" evidence="1">
    <location>
        <begin position="113"/>
        <end position="135"/>
    </location>
</feature>
<dbReference type="OrthoDB" id="3066463at2759"/>
<evidence type="ECO:0000313" key="3">
    <source>
        <dbReference type="EMBL" id="KZP10985.1"/>
    </source>
</evidence>
<name>A0A165ZW09_9AGAM</name>
<dbReference type="EMBL" id="KV417670">
    <property type="protein sequence ID" value="KZP10985.1"/>
    <property type="molecule type" value="Genomic_DNA"/>
</dbReference>
<feature type="transmembrane region" description="Helical" evidence="1">
    <location>
        <begin position="199"/>
        <end position="217"/>
    </location>
</feature>
<evidence type="ECO:0000259" key="2">
    <source>
        <dbReference type="Pfam" id="PF20151"/>
    </source>
</evidence>
<feature type="transmembrane region" description="Helical" evidence="1">
    <location>
        <begin position="81"/>
        <end position="101"/>
    </location>
</feature>
<keyword evidence="1" id="KW-0812">Transmembrane</keyword>
<dbReference type="InterPro" id="IPR045340">
    <property type="entry name" value="DUF6533"/>
</dbReference>
<dbReference type="Proteomes" id="UP000076532">
    <property type="component" value="Unassembled WGS sequence"/>
</dbReference>
<protein>
    <recommendedName>
        <fullName evidence="2">DUF6533 domain-containing protein</fullName>
    </recommendedName>
</protein>